<proteinExistence type="predicted"/>
<accession>A0A542XDH8</accession>
<gene>
    <name evidence="1" type="ORF">FB554_2045</name>
</gene>
<evidence type="ECO:0000313" key="2">
    <source>
        <dbReference type="Proteomes" id="UP000318336"/>
    </source>
</evidence>
<name>A0A542XDH8_9MICO</name>
<dbReference type="EMBL" id="VFOK01000001">
    <property type="protein sequence ID" value="TQL33889.1"/>
    <property type="molecule type" value="Genomic_DNA"/>
</dbReference>
<evidence type="ECO:0000313" key="1">
    <source>
        <dbReference type="EMBL" id="TQL33889.1"/>
    </source>
</evidence>
<keyword evidence="2" id="KW-1185">Reference proteome</keyword>
<dbReference type="AlphaFoldDB" id="A0A542XDH8"/>
<dbReference type="Proteomes" id="UP000318336">
    <property type="component" value="Unassembled WGS sequence"/>
</dbReference>
<sequence length="182" mass="19675">MHRWQDLFADLEAQLRHAEQRELDAEVSDRTRRERSEVRWLDRAAANLGASLVISTAVGPVAGRLDDLGRDWLLLGDERGRQATLLPAAAVLGVSGLGRAADGDEGLGRRFGIGVALRAVSRDRAAVELRDTAGSHVAGTIDVVGADYLEVAEHPVDVPRRPDSITGMRVVTFAGLVLVRRV</sequence>
<organism evidence="1 2">
    <name type="scientific">Barrientosiimonas humi</name>
    <dbReference type="NCBI Taxonomy" id="999931"/>
    <lineage>
        <taxon>Bacteria</taxon>
        <taxon>Bacillati</taxon>
        <taxon>Actinomycetota</taxon>
        <taxon>Actinomycetes</taxon>
        <taxon>Micrococcales</taxon>
        <taxon>Dermacoccaceae</taxon>
        <taxon>Barrientosiimonas</taxon>
    </lineage>
</organism>
<comment type="caution">
    <text evidence="1">The sequence shown here is derived from an EMBL/GenBank/DDBJ whole genome shotgun (WGS) entry which is preliminary data.</text>
</comment>
<dbReference type="RefSeq" id="WP_142005856.1">
    <property type="nucleotide sequence ID" value="NZ_CAJTBP010000001.1"/>
</dbReference>
<reference evidence="1 2" key="1">
    <citation type="submission" date="2019-06" db="EMBL/GenBank/DDBJ databases">
        <title>Sequencing the genomes of 1000 actinobacteria strains.</title>
        <authorList>
            <person name="Klenk H.-P."/>
        </authorList>
    </citation>
    <scope>NUCLEOTIDE SEQUENCE [LARGE SCALE GENOMIC DNA]</scope>
    <source>
        <strain evidence="1 2">DSM 24617</strain>
    </source>
</reference>
<dbReference type="OrthoDB" id="3827359at2"/>
<protein>
    <submittedName>
        <fullName evidence="1">Uncharacterized protein</fullName>
    </submittedName>
</protein>